<accession>A0A1H2XJU0</accession>
<dbReference type="GeneID" id="85016649"/>
<dbReference type="OrthoDB" id="9806388at2"/>
<dbReference type="EMBL" id="FNND01000005">
    <property type="protein sequence ID" value="SDW92744.1"/>
    <property type="molecule type" value="Genomic_DNA"/>
</dbReference>
<sequence length="168" mass="19863">MRILFFLCFVATTYGQKLDELYIIIDKHSQVDTVGVISKDIEYSMYRIYKKDEVRLSVQFLVEDGLLKKNYVKEDTKDWPSYELYYINDKGDNPRRLVYEGDMKNSIFYSDLYGAKNPLELLQLLKETKGLYLVHKDYKQDGFYIAKKITLEPKFKLSVSSEEVTPDF</sequence>
<organism evidence="1 2">
    <name type="scientific">Capnocytophaga granulosa</name>
    <dbReference type="NCBI Taxonomy" id="45242"/>
    <lineage>
        <taxon>Bacteria</taxon>
        <taxon>Pseudomonadati</taxon>
        <taxon>Bacteroidota</taxon>
        <taxon>Flavobacteriia</taxon>
        <taxon>Flavobacteriales</taxon>
        <taxon>Flavobacteriaceae</taxon>
        <taxon>Capnocytophaga</taxon>
    </lineage>
</organism>
<gene>
    <name evidence="1" type="ORF">SAMN05444420_105134</name>
</gene>
<keyword evidence="2" id="KW-1185">Reference proteome</keyword>
<dbReference type="Proteomes" id="UP000182771">
    <property type="component" value="Unassembled WGS sequence"/>
</dbReference>
<protein>
    <submittedName>
        <fullName evidence="1">Uncharacterized protein</fullName>
    </submittedName>
</protein>
<dbReference type="AlphaFoldDB" id="A0A1H2XJU0"/>
<reference evidence="1 2" key="1">
    <citation type="submission" date="2016-10" db="EMBL/GenBank/DDBJ databases">
        <authorList>
            <person name="Varghese N."/>
            <person name="Submissions S."/>
        </authorList>
    </citation>
    <scope>NUCLEOTIDE SEQUENCE [LARGE SCALE GENOMIC DNA]</scope>
    <source>
        <strain evidence="1 2">DSM 11449</strain>
    </source>
</reference>
<comment type="caution">
    <text evidence="1">The sequence shown here is derived from an EMBL/GenBank/DDBJ whole genome shotgun (WGS) entry which is preliminary data.</text>
</comment>
<evidence type="ECO:0000313" key="1">
    <source>
        <dbReference type="EMBL" id="SDW92744.1"/>
    </source>
</evidence>
<name>A0A1H2XJU0_9FLAO</name>
<evidence type="ECO:0000313" key="2">
    <source>
        <dbReference type="Proteomes" id="UP000182771"/>
    </source>
</evidence>
<proteinExistence type="predicted"/>
<dbReference type="RefSeq" id="WP_016420955.1">
    <property type="nucleotide sequence ID" value="NZ_FNND01000005.1"/>
</dbReference>